<keyword evidence="2" id="KW-0444">Lipid biosynthesis</keyword>
<evidence type="ECO:0000256" key="1">
    <source>
        <dbReference type="ARBA" id="ARBA00006500"/>
    </source>
</evidence>
<keyword evidence="3" id="KW-0378">Hydrolase</keyword>
<evidence type="ECO:0000259" key="8">
    <source>
        <dbReference type="Pfam" id="PF01643"/>
    </source>
</evidence>
<evidence type="ECO:0000259" key="9">
    <source>
        <dbReference type="Pfam" id="PF20791"/>
    </source>
</evidence>
<comment type="caution">
    <text evidence="10">The sequence shown here is derived from an EMBL/GenBank/DDBJ whole genome shotgun (WGS) entry which is preliminary data.</text>
</comment>
<gene>
    <name evidence="10" type="ORF">FYJ33_09620</name>
</gene>
<dbReference type="CDD" id="cd00586">
    <property type="entry name" value="4HBT"/>
    <property type="match status" value="2"/>
</dbReference>
<dbReference type="PANTHER" id="PTHR31727">
    <property type="entry name" value="OLEOYL-ACYL CARRIER PROTEIN THIOESTERASE 1, CHLOROPLASTIC"/>
    <property type="match status" value="1"/>
</dbReference>
<dbReference type="InterPro" id="IPR045023">
    <property type="entry name" value="FATA/B"/>
</dbReference>
<dbReference type="SUPFAM" id="SSF54637">
    <property type="entry name" value="Thioesterase/thiol ester dehydrase-isomerase"/>
    <property type="match status" value="2"/>
</dbReference>
<keyword evidence="6" id="KW-0443">Lipid metabolism</keyword>
<evidence type="ECO:0000256" key="2">
    <source>
        <dbReference type="ARBA" id="ARBA00022516"/>
    </source>
</evidence>
<dbReference type="PANTHER" id="PTHR31727:SF6">
    <property type="entry name" value="OLEOYL-ACYL CARRIER PROTEIN THIOESTERASE 1, CHLOROPLASTIC"/>
    <property type="match status" value="1"/>
</dbReference>
<name>A0A7X2T1J5_9CLOT</name>
<evidence type="ECO:0000256" key="4">
    <source>
        <dbReference type="ARBA" id="ARBA00022832"/>
    </source>
</evidence>
<dbReference type="GO" id="GO:0016297">
    <property type="term" value="F:fatty acyl-[ACP] hydrolase activity"/>
    <property type="evidence" value="ECO:0007669"/>
    <property type="project" value="InterPro"/>
</dbReference>
<keyword evidence="11" id="KW-1185">Reference proteome</keyword>
<dbReference type="InterPro" id="IPR029069">
    <property type="entry name" value="HotDog_dom_sf"/>
</dbReference>
<organism evidence="10 11">
    <name type="scientific">Inconstantimicrobium porci</name>
    <dbReference type="NCBI Taxonomy" id="2652291"/>
    <lineage>
        <taxon>Bacteria</taxon>
        <taxon>Bacillati</taxon>
        <taxon>Bacillota</taxon>
        <taxon>Clostridia</taxon>
        <taxon>Eubacteriales</taxon>
        <taxon>Clostridiaceae</taxon>
        <taxon>Inconstantimicrobium</taxon>
    </lineage>
</organism>
<dbReference type="Gene3D" id="3.10.129.10">
    <property type="entry name" value="Hotdog Thioesterase"/>
    <property type="match status" value="1"/>
</dbReference>
<dbReference type="InterPro" id="IPR049427">
    <property type="entry name" value="Acyl-ACP_TE_C"/>
</dbReference>
<keyword evidence="7" id="KW-0275">Fatty acid biosynthesis</keyword>
<evidence type="ECO:0000313" key="11">
    <source>
        <dbReference type="Proteomes" id="UP000460287"/>
    </source>
</evidence>
<protein>
    <recommendedName>
        <fullName evidence="12">Acyl-ACP thioesterase</fullName>
    </recommendedName>
</protein>
<dbReference type="EMBL" id="VULX01000013">
    <property type="protein sequence ID" value="MSR91649.1"/>
    <property type="molecule type" value="Genomic_DNA"/>
</dbReference>
<dbReference type="Pfam" id="PF20791">
    <property type="entry name" value="Acyl-ACP_TE_C"/>
    <property type="match status" value="1"/>
</dbReference>
<accession>A0A7X2T1J5</accession>
<reference evidence="10 11" key="1">
    <citation type="submission" date="2019-08" db="EMBL/GenBank/DDBJ databases">
        <title>In-depth cultivation of the pig gut microbiome towards novel bacterial diversity and tailored functional studies.</title>
        <authorList>
            <person name="Wylensek D."/>
            <person name="Hitch T.C.A."/>
            <person name="Clavel T."/>
        </authorList>
    </citation>
    <scope>NUCLEOTIDE SEQUENCE [LARGE SCALE GENOMIC DNA]</scope>
    <source>
        <strain evidence="10 11">WCA-383-APC-5B</strain>
    </source>
</reference>
<evidence type="ECO:0008006" key="12">
    <source>
        <dbReference type="Google" id="ProtNLM"/>
    </source>
</evidence>
<keyword evidence="5" id="KW-0809">Transit peptide</keyword>
<dbReference type="AlphaFoldDB" id="A0A7X2T1J5"/>
<feature type="domain" description="Acyl-ACP thioesterase N-terminal hotdog" evidence="8">
    <location>
        <begin position="18"/>
        <end position="145"/>
    </location>
</feature>
<dbReference type="GO" id="GO:0000036">
    <property type="term" value="F:acyl carrier activity"/>
    <property type="evidence" value="ECO:0007669"/>
    <property type="project" value="TreeGrafter"/>
</dbReference>
<feature type="domain" description="Acyl-ACP thioesterase-like C-terminal" evidence="9">
    <location>
        <begin position="161"/>
        <end position="259"/>
    </location>
</feature>
<proteinExistence type="inferred from homology"/>
<dbReference type="Proteomes" id="UP000460287">
    <property type="component" value="Unassembled WGS sequence"/>
</dbReference>
<evidence type="ECO:0000313" key="10">
    <source>
        <dbReference type="EMBL" id="MSR91649.1"/>
    </source>
</evidence>
<comment type="similarity">
    <text evidence="1">Belongs to the acyl-ACP thioesterase family.</text>
</comment>
<sequence>MTSLLQFRESEGGIVMGAVYEKEYDVNYYNVDARGDAKLTSIADFFCDIGFHQSEALGLGLNKLISDNMAWIFYKYDIEVLRYPKLGEKLTVCTDALGMRKFYAYRNYLIKDAEGNIIVKGRGLFLLLDLKKRRAMRVPETMKTIYKCEEDSFELDNLDKKFESEMSKQFAVRYSDIDTNGHVNNTKYMEWALEIVPRDIILKYKMSRIKVNFIKEVQYGHTVCVEAKVVNEDEKIVVKTRILNEENTILALCETEWKKEK</sequence>
<evidence type="ECO:0000256" key="6">
    <source>
        <dbReference type="ARBA" id="ARBA00023098"/>
    </source>
</evidence>
<dbReference type="Pfam" id="PF01643">
    <property type="entry name" value="Acyl-ACP_TE"/>
    <property type="match status" value="1"/>
</dbReference>
<evidence type="ECO:0000256" key="5">
    <source>
        <dbReference type="ARBA" id="ARBA00022946"/>
    </source>
</evidence>
<evidence type="ECO:0000256" key="3">
    <source>
        <dbReference type="ARBA" id="ARBA00022801"/>
    </source>
</evidence>
<keyword evidence="4" id="KW-0276">Fatty acid metabolism</keyword>
<evidence type="ECO:0000256" key="7">
    <source>
        <dbReference type="ARBA" id="ARBA00023160"/>
    </source>
</evidence>
<dbReference type="InterPro" id="IPR002864">
    <property type="entry name" value="Acyl-ACP_thioesterase_NHD"/>
</dbReference>